<comment type="caution">
    <text evidence="2">The sequence shown here is derived from an EMBL/GenBank/DDBJ whole genome shotgun (WGS) entry which is preliminary data.</text>
</comment>
<dbReference type="InterPro" id="IPR002575">
    <property type="entry name" value="Aminoglycoside_PTrfase"/>
</dbReference>
<evidence type="ECO:0000259" key="1">
    <source>
        <dbReference type="Pfam" id="PF01636"/>
    </source>
</evidence>
<dbReference type="OrthoDB" id="3806873at2"/>
<dbReference type="Pfam" id="PF01636">
    <property type="entry name" value="APH"/>
    <property type="match status" value="1"/>
</dbReference>
<dbReference type="GO" id="GO:0016740">
    <property type="term" value="F:transferase activity"/>
    <property type="evidence" value="ECO:0007669"/>
    <property type="project" value="UniProtKB-KW"/>
</dbReference>
<keyword evidence="2" id="KW-0808">Transferase</keyword>
<evidence type="ECO:0000313" key="3">
    <source>
        <dbReference type="Proteomes" id="UP000288395"/>
    </source>
</evidence>
<name>A0A432VQJ9_9GAMM</name>
<accession>A0A432VQJ9</accession>
<protein>
    <submittedName>
        <fullName evidence="2">Phosphotransferase family protein</fullName>
    </submittedName>
</protein>
<keyword evidence="3" id="KW-1185">Reference proteome</keyword>
<dbReference type="CDD" id="cd05154">
    <property type="entry name" value="ACAD10_11_N-like"/>
    <property type="match status" value="1"/>
</dbReference>
<gene>
    <name evidence="2" type="ORF">CWE08_11175</name>
</gene>
<sequence length="357" mass="41105">MSKPTVIDTGVAVREQESFDVAAVDAWIKSKRPEIEGEPELTQFPGGASNWTYRLAYSNADLILRRPPAGTKAKSAHNMQREHDIQLMLKKHYPVVPNMLGYCEDTSLIGTDFYVMERVEGIIPRKNMPRDLALSEAQVRTLCTNMLDQLIALHKVNYIEAGLDSIGKGEGYIDRQVAGWNQRYSKAKTWNVPSGKKIMRWLEANKPNQEVLCVTHNDFRFDNLVLNPDDPTEILAVLDWELATIGDPLVELGNLLAYWVQADDDRVAKATRRQPTHLKGMLSRDEVVAYYCEKMGLGKIDITFYQVFGLFRLSVIAQQIYYRYHHKQTQNPAFKNFWFVVHYLHRRCRKLMRAQRG</sequence>
<dbReference type="SUPFAM" id="SSF56112">
    <property type="entry name" value="Protein kinase-like (PK-like)"/>
    <property type="match status" value="1"/>
</dbReference>
<dbReference type="InterPro" id="IPR052898">
    <property type="entry name" value="ACAD10-like"/>
</dbReference>
<evidence type="ECO:0000313" key="2">
    <source>
        <dbReference type="EMBL" id="RUO18474.1"/>
    </source>
</evidence>
<feature type="domain" description="Aminoglycoside phosphotransferase" evidence="1">
    <location>
        <begin position="41"/>
        <end position="274"/>
    </location>
</feature>
<dbReference type="InterPro" id="IPR011009">
    <property type="entry name" value="Kinase-like_dom_sf"/>
</dbReference>
<dbReference type="PANTHER" id="PTHR47829:SF1">
    <property type="entry name" value="HAD FAMILY PHOSPHATASE"/>
    <property type="match status" value="1"/>
</dbReference>
<reference evidence="3" key="1">
    <citation type="journal article" date="2018" name="Front. Microbiol.">
        <title>Genome-Based Analysis Reveals the Taxonomy and Diversity of the Family Idiomarinaceae.</title>
        <authorList>
            <person name="Liu Y."/>
            <person name="Lai Q."/>
            <person name="Shao Z."/>
        </authorList>
    </citation>
    <scope>NUCLEOTIDE SEQUENCE [LARGE SCALE GENOMIC DNA]</scope>
    <source>
        <strain evidence="3">GBPy7</strain>
    </source>
</reference>
<dbReference type="InterPro" id="IPR041726">
    <property type="entry name" value="ACAD10_11_N"/>
</dbReference>
<dbReference type="AlphaFoldDB" id="A0A432VQJ9"/>
<proteinExistence type="predicted"/>
<dbReference type="EMBL" id="PIPJ01000011">
    <property type="protein sequence ID" value="RUO18474.1"/>
    <property type="molecule type" value="Genomic_DNA"/>
</dbReference>
<organism evidence="2 3">
    <name type="scientific">Aliidiomarina iranensis</name>
    <dbReference type="NCBI Taxonomy" id="1434071"/>
    <lineage>
        <taxon>Bacteria</taxon>
        <taxon>Pseudomonadati</taxon>
        <taxon>Pseudomonadota</taxon>
        <taxon>Gammaproteobacteria</taxon>
        <taxon>Alteromonadales</taxon>
        <taxon>Idiomarinaceae</taxon>
        <taxon>Aliidiomarina</taxon>
    </lineage>
</organism>
<dbReference type="Gene3D" id="3.30.200.20">
    <property type="entry name" value="Phosphorylase Kinase, domain 1"/>
    <property type="match status" value="1"/>
</dbReference>
<dbReference type="Gene3D" id="3.90.1200.10">
    <property type="match status" value="1"/>
</dbReference>
<dbReference type="PANTHER" id="PTHR47829">
    <property type="entry name" value="HYDROLASE, PUTATIVE (AFU_ORTHOLOGUE AFUA_1G12880)-RELATED"/>
    <property type="match status" value="1"/>
</dbReference>
<dbReference type="RefSeq" id="WP_126768268.1">
    <property type="nucleotide sequence ID" value="NZ_PIPJ01000011.1"/>
</dbReference>
<dbReference type="Proteomes" id="UP000288395">
    <property type="component" value="Unassembled WGS sequence"/>
</dbReference>